<feature type="region of interest" description="Disordered" evidence="3">
    <location>
        <begin position="651"/>
        <end position="674"/>
    </location>
</feature>
<organism evidence="4 5">
    <name type="scientific">Staphylotrichum tortipilum</name>
    <dbReference type="NCBI Taxonomy" id="2831512"/>
    <lineage>
        <taxon>Eukaryota</taxon>
        <taxon>Fungi</taxon>
        <taxon>Dikarya</taxon>
        <taxon>Ascomycota</taxon>
        <taxon>Pezizomycotina</taxon>
        <taxon>Sordariomycetes</taxon>
        <taxon>Sordariomycetidae</taxon>
        <taxon>Sordariales</taxon>
        <taxon>Chaetomiaceae</taxon>
        <taxon>Staphylotrichum</taxon>
    </lineage>
</organism>
<dbReference type="Proteomes" id="UP001303889">
    <property type="component" value="Unassembled WGS sequence"/>
</dbReference>
<reference evidence="4" key="2">
    <citation type="submission" date="2023-05" db="EMBL/GenBank/DDBJ databases">
        <authorList>
            <consortium name="Lawrence Berkeley National Laboratory"/>
            <person name="Steindorff A."/>
            <person name="Hensen N."/>
            <person name="Bonometti L."/>
            <person name="Westerberg I."/>
            <person name="Brannstrom I.O."/>
            <person name="Guillou S."/>
            <person name="Cros-Aarteil S."/>
            <person name="Calhoun S."/>
            <person name="Haridas S."/>
            <person name="Kuo A."/>
            <person name="Mondo S."/>
            <person name="Pangilinan J."/>
            <person name="Riley R."/>
            <person name="Labutti K."/>
            <person name="Andreopoulos B."/>
            <person name="Lipzen A."/>
            <person name="Chen C."/>
            <person name="Yanf M."/>
            <person name="Daum C."/>
            <person name="Ng V."/>
            <person name="Clum A."/>
            <person name="Ohm R."/>
            <person name="Martin F."/>
            <person name="Silar P."/>
            <person name="Natvig D."/>
            <person name="Lalanne C."/>
            <person name="Gautier V."/>
            <person name="Ament-Velasquez S.L."/>
            <person name="Kruys A."/>
            <person name="Hutchinson M.I."/>
            <person name="Powell A.J."/>
            <person name="Barry K."/>
            <person name="Miller A.N."/>
            <person name="Grigoriev I.V."/>
            <person name="Debuchy R."/>
            <person name="Gladieux P."/>
            <person name="Thoren M.H."/>
            <person name="Johannesson H."/>
        </authorList>
    </citation>
    <scope>NUCLEOTIDE SEQUENCE</scope>
    <source>
        <strain evidence="4">CBS 103.79</strain>
    </source>
</reference>
<dbReference type="Gene3D" id="1.10.287.1490">
    <property type="match status" value="1"/>
</dbReference>
<feature type="compositionally biased region" description="Basic and acidic residues" evidence="3">
    <location>
        <begin position="718"/>
        <end position="727"/>
    </location>
</feature>
<dbReference type="PANTHER" id="PTHR23157">
    <property type="entry name" value="GRIP AND COILED-COIL DOMAIN-CONTAINING PROTEIN 1"/>
    <property type="match status" value="1"/>
</dbReference>
<comment type="subcellular location">
    <subcellularLocation>
        <location evidence="1">Endomembrane system</location>
        <topology evidence="1">Peripheral membrane protein</topology>
    </subcellularLocation>
</comment>
<evidence type="ECO:0000313" key="4">
    <source>
        <dbReference type="EMBL" id="KAK3903378.1"/>
    </source>
</evidence>
<comment type="caution">
    <text evidence="4">The sequence shown here is derived from an EMBL/GenBank/DDBJ whole genome shotgun (WGS) entry which is preliminary data.</text>
</comment>
<feature type="region of interest" description="Disordered" evidence="3">
    <location>
        <begin position="718"/>
        <end position="780"/>
    </location>
</feature>
<protein>
    <submittedName>
        <fullName evidence="4">Uncharacterized protein</fullName>
    </submittedName>
</protein>
<evidence type="ECO:0000256" key="3">
    <source>
        <dbReference type="SAM" id="MobiDB-lite"/>
    </source>
</evidence>
<dbReference type="PANTHER" id="PTHR23157:SF25">
    <property type="entry name" value="GRIP AND COILED-COIL DOMAIN-CONTAINING PROTEIN 1"/>
    <property type="match status" value="1"/>
</dbReference>
<reference evidence="4" key="1">
    <citation type="journal article" date="2023" name="Mol. Phylogenet. Evol.">
        <title>Genome-scale phylogeny and comparative genomics of the fungal order Sordariales.</title>
        <authorList>
            <person name="Hensen N."/>
            <person name="Bonometti L."/>
            <person name="Westerberg I."/>
            <person name="Brannstrom I.O."/>
            <person name="Guillou S."/>
            <person name="Cros-Aarteil S."/>
            <person name="Calhoun S."/>
            <person name="Haridas S."/>
            <person name="Kuo A."/>
            <person name="Mondo S."/>
            <person name="Pangilinan J."/>
            <person name="Riley R."/>
            <person name="LaButti K."/>
            <person name="Andreopoulos B."/>
            <person name="Lipzen A."/>
            <person name="Chen C."/>
            <person name="Yan M."/>
            <person name="Daum C."/>
            <person name="Ng V."/>
            <person name="Clum A."/>
            <person name="Steindorff A."/>
            <person name="Ohm R.A."/>
            <person name="Martin F."/>
            <person name="Silar P."/>
            <person name="Natvig D.O."/>
            <person name="Lalanne C."/>
            <person name="Gautier V."/>
            <person name="Ament-Velasquez S.L."/>
            <person name="Kruys A."/>
            <person name="Hutchinson M.I."/>
            <person name="Powell A.J."/>
            <person name="Barry K."/>
            <person name="Miller A.N."/>
            <person name="Grigoriev I.V."/>
            <person name="Debuchy R."/>
            <person name="Gladieux P."/>
            <person name="Hiltunen Thoren M."/>
            <person name="Johannesson H."/>
        </authorList>
    </citation>
    <scope>NUCLEOTIDE SEQUENCE</scope>
    <source>
        <strain evidence="4">CBS 103.79</strain>
    </source>
</reference>
<gene>
    <name evidence="4" type="ORF">C8A05DRAFT_14662</name>
</gene>
<evidence type="ECO:0000256" key="1">
    <source>
        <dbReference type="ARBA" id="ARBA00004184"/>
    </source>
</evidence>
<dbReference type="InterPro" id="IPR051952">
    <property type="entry name" value="Golgi-autophagy_related"/>
</dbReference>
<evidence type="ECO:0000256" key="2">
    <source>
        <dbReference type="SAM" id="Coils"/>
    </source>
</evidence>
<dbReference type="AlphaFoldDB" id="A0AAN6RUV1"/>
<feature type="coiled-coil region" evidence="2">
    <location>
        <begin position="247"/>
        <end position="386"/>
    </location>
</feature>
<proteinExistence type="predicted"/>
<evidence type="ECO:0000313" key="5">
    <source>
        <dbReference type="Proteomes" id="UP001303889"/>
    </source>
</evidence>
<keyword evidence="2" id="KW-0175">Coiled coil</keyword>
<accession>A0AAN6RUV1</accession>
<dbReference type="GO" id="GO:0005794">
    <property type="term" value="C:Golgi apparatus"/>
    <property type="evidence" value="ECO:0007669"/>
    <property type="project" value="TreeGrafter"/>
</dbReference>
<name>A0AAN6RUV1_9PEZI</name>
<dbReference type="EMBL" id="MU855452">
    <property type="protein sequence ID" value="KAK3903378.1"/>
    <property type="molecule type" value="Genomic_DNA"/>
</dbReference>
<keyword evidence="5" id="KW-1185">Reference proteome</keyword>
<feature type="compositionally biased region" description="Low complexity" evidence="3">
    <location>
        <begin position="651"/>
        <end position="662"/>
    </location>
</feature>
<sequence>MGSHLGADPTQAVDGLVRAIRDLTSDPNYKLVADVFSEFLYVKEQNNKLSSSHQVVLEEYRKFRNELEAQKGVLEGEKKDLEHLVQEKVQEIVQLSAARTRLQGDLEDTQKRLDEEKSNAAAAAAAAAQEYANLQEKTSNEYAALQDTTNKAYADLQETTANAYADLQDTTAKAYANLEESTSKTYADLEESTAKAYADLQETTSAAYAELEAAKKDGEDAAAAAAAQAADEIAALIEAKTGLEEVKVNNEAEIEGLKGNVSDLEAAKAGLEQVKADNEAEIISLKERIATLEEEKKMLEEELEAARQEIASLNETITQKNNEIESLRESLRAAEEQIASLQQTVEDKNAEIENLHVKLTAEGERANAAEAHGRDLQAQLDETTQNLHTTSGKLADLEQYRIVLHSENDDSYVTVLDKIWTTIVTLVENTFRPDIDDQTLLDPSCWTNLRNSPYLKHATQLQIPLPQSNTPAAKGMRISAVLAVLSRAMHKHLFRPVYLFDDDDENLVKFLRLLEDEDPTREAHLRATLMSMMPERQEEQGARRVKTVVREVSWVVQHLLGALQFEAFCSGLEAACKLACTQWMHIQLAQMKIEPYFGPPYDDFDWQVLELPEFAEAAERDNGASLHMADDVGGGSVVDDRLETVEAITAAPEPIEATEATEAPPPSDNLSHNPDDDMMEGEIDPDEILLVVWPSMCAVESGELMSITQGLVISKDQARPALEEQRTRSRLIPRPGSRRARTMSMPGQSRASSPRGKPMSFLAHSVTASDMATDPGMDEM</sequence>
<feature type="compositionally biased region" description="Basic residues" evidence="3">
    <location>
        <begin position="728"/>
        <end position="741"/>
    </location>
</feature>
<feature type="coiled-coil region" evidence="2">
    <location>
        <begin position="57"/>
        <end position="137"/>
    </location>
</feature>